<evidence type="ECO:0000313" key="5">
    <source>
        <dbReference type="EMBL" id="MBO1106819.1"/>
    </source>
</evidence>
<dbReference type="EMBL" id="JAFNAA010000001">
    <property type="protein sequence ID" value="MBO1106819.1"/>
    <property type="molecule type" value="Genomic_DNA"/>
</dbReference>
<feature type="binding site" evidence="2">
    <location>
        <position position="74"/>
    </location>
    <ligand>
        <name>S-adenosyl-L-methionine</name>
        <dbReference type="ChEBI" id="CHEBI:59789"/>
    </ligand>
</feature>
<keyword evidence="2" id="KW-0949">S-adenosyl-L-methionine</keyword>
<dbReference type="NCBIfam" id="NF008300">
    <property type="entry name" value="PRK11088.1"/>
    <property type="match status" value="1"/>
</dbReference>
<accession>A0A8I1W6P1</accession>
<sequence>MFSAFSYQCPLCHQPLQLCRGEPRRWQCAARHQFDCAKEGYVNLMPVQHKHSKNPGDNKEMMQARRAFLEAGHYQPLRDKVAALLQESLTAVSASDAHQVQVLDIGCGEGYYTAALARVLAEHAMISNSETFAGSASNGEAQVASQVFGLDISKVAVRYAAKRYPNVEFCVASSHRLPFADASLDAVVRIYAPCKAQELARCVRPGGVVITVSPAPRHLYQLKEQVYGDVVLHPCPVETLDGFTLEQDLRLAYPMRLSAQAAVQLLQMTPFAWRASAQVWEHLAAQSEFACETDFAIRIHRRDPVICD</sequence>
<feature type="domain" description="23S rRNA (guanine(745)-N(1))-methyltransferase N-terminal" evidence="4">
    <location>
        <begin position="7"/>
        <end position="53"/>
    </location>
</feature>
<keyword evidence="1" id="KW-0479">Metal-binding</keyword>
<dbReference type="CDD" id="cd02440">
    <property type="entry name" value="AdoMet_MTases"/>
    <property type="match status" value="1"/>
</dbReference>
<evidence type="ECO:0000259" key="3">
    <source>
        <dbReference type="Pfam" id="PF13847"/>
    </source>
</evidence>
<keyword evidence="5" id="KW-0489">Methyltransferase</keyword>
<dbReference type="Pfam" id="PF21302">
    <property type="entry name" value="Zn_ribbon_RlmA"/>
    <property type="match status" value="1"/>
</dbReference>
<dbReference type="PIRSF" id="PIRSF018249">
    <property type="entry name" value="MyrA_prd"/>
    <property type="match status" value="1"/>
</dbReference>
<keyword evidence="5" id="KW-0808">Transferase</keyword>
<proteinExistence type="predicted"/>
<dbReference type="Gene3D" id="3.40.50.150">
    <property type="entry name" value="Vaccinia Virus protein VP39"/>
    <property type="match status" value="1"/>
</dbReference>
<evidence type="ECO:0000256" key="2">
    <source>
        <dbReference type="PIRSR" id="PIRSR018249-2"/>
    </source>
</evidence>
<dbReference type="Pfam" id="PF13847">
    <property type="entry name" value="Methyltransf_31"/>
    <property type="match status" value="1"/>
</dbReference>
<dbReference type="PANTHER" id="PTHR42912">
    <property type="entry name" value="METHYLTRANSFERASE"/>
    <property type="match status" value="1"/>
</dbReference>
<evidence type="ECO:0000256" key="1">
    <source>
        <dbReference type="PIRSR" id="PIRSR018249-1"/>
    </source>
</evidence>
<feature type="binding site" evidence="2">
    <location>
        <begin position="109"/>
        <end position="110"/>
    </location>
    <ligand>
        <name>S-adenosyl-L-methionine</name>
        <dbReference type="ChEBI" id="CHEBI:59789"/>
    </ligand>
</feature>
<evidence type="ECO:0000259" key="4">
    <source>
        <dbReference type="Pfam" id="PF21302"/>
    </source>
</evidence>
<feature type="binding site" evidence="2">
    <location>
        <position position="218"/>
    </location>
    <ligand>
        <name>S-adenosyl-L-methionine</name>
        <dbReference type="ChEBI" id="CHEBI:59789"/>
    </ligand>
</feature>
<dbReference type="InterPro" id="IPR048647">
    <property type="entry name" value="RlmA_N"/>
</dbReference>
<dbReference type="GO" id="GO:0046872">
    <property type="term" value="F:metal ion binding"/>
    <property type="evidence" value="ECO:0007669"/>
    <property type="project" value="UniProtKB-KW"/>
</dbReference>
<dbReference type="InterPro" id="IPR016718">
    <property type="entry name" value="rRNA_m1G-MeTrfase_A_prd"/>
</dbReference>
<dbReference type="EC" id="2.1.1.187" evidence="5"/>
<dbReference type="FunFam" id="3.40.50.150:FF:000163">
    <property type="entry name" value="23S rRNA methyltransferase A"/>
    <property type="match status" value="1"/>
</dbReference>
<gene>
    <name evidence="5" type="primary">rlmA</name>
    <name evidence="5" type="ORF">J2R62_01040</name>
</gene>
<dbReference type="SUPFAM" id="SSF53335">
    <property type="entry name" value="S-adenosyl-L-methionine-dependent methyltransferases"/>
    <property type="match status" value="1"/>
</dbReference>
<protein>
    <submittedName>
        <fullName evidence="5">23S rRNA (Guanine(745)-N(1))-methyltransferase</fullName>
        <ecNumber evidence="5">2.1.1.187</ecNumber>
    </submittedName>
</protein>
<dbReference type="Proteomes" id="UP000664658">
    <property type="component" value="Unassembled WGS sequence"/>
</dbReference>
<dbReference type="InterPro" id="IPR025714">
    <property type="entry name" value="Methyltranfer_dom"/>
</dbReference>
<dbReference type="PANTHER" id="PTHR42912:SF45">
    <property type="entry name" value="23S RRNA (GUANINE(745)-N(1))-METHYLTRANSFERASE"/>
    <property type="match status" value="1"/>
</dbReference>
<feature type="binding site" evidence="1">
    <location>
        <position position="32"/>
    </location>
    <ligand>
        <name>Zn(2+)</name>
        <dbReference type="ChEBI" id="CHEBI:29105"/>
    </ligand>
</feature>
<feature type="binding site" evidence="1">
    <location>
        <position position="28"/>
    </location>
    <ligand>
        <name>Zn(2+)</name>
        <dbReference type="ChEBI" id="CHEBI:29105"/>
    </ligand>
</feature>
<dbReference type="GO" id="GO:0052911">
    <property type="term" value="F:23S rRNA (guanine(745)-N(1))-methyltransferase activity"/>
    <property type="evidence" value="ECO:0007669"/>
    <property type="project" value="UniProtKB-EC"/>
</dbReference>
<keyword evidence="1" id="KW-0862">Zinc</keyword>
<organism evidence="5 6">
    <name type="scientific">Plesiomonas shigelloides</name>
    <name type="common">Aeromonas shigelloides</name>
    <dbReference type="NCBI Taxonomy" id="703"/>
    <lineage>
        <taxon>Bacteria</taxon>
        <taxon>Pseudomonadati</taxon>
        <taxon>Pseudomonadota</taxon>
        <taxon>Gammaproteobacteria</taxon>
        <taxon>Enterobacterales</taxon>
        <taxon>Enterobacteriaceae</taxon>
        <taxon>Plesiomonas</taxon>
    </lineage>
</organism>
<comment type="caution">
    <text evidence="5">The sequence shown here is derived from an EMBL/GenBank/DDBJ whole genome shotgun (WGS) entry which is preliminary data.</text>
</comment>
<dbReference type="RefSeq" id="WP_207541453.1">
    <property type="nucleotide sequence ID" value="NZ_JAFNAA010000001.1"/>
</dbReference>
<feature type="domain" description="Methyltransferase" evidence="3">
    <location>
        <begin position="99"/>
        <end position="227"/>
    </location>
</feature>
<dbReference type="InterPro" id="IPR029063">
    <property type="entry name" value="SAM-dependent_MTases_sf"/>
</dbReference>
<name>A0A8I1W6P1_PLESH</name>
<reference evidence="5" key="1">
    <citation type="submission" date="2021-03" db="EMBL/GenBank/DDBJ databases">
        <title>Plesiomonas shigelloides zfcc0051, isolated from zebrafish feces.</title>
        <authorList>
            <person name="Vanderhoek Z."/>
            <person name="Gaulke C."/>
        </authorList>
    </citation>
    <scope>NUCLEOTIDE SEQUENCE</scope>
    <source>
        <strain evidence="5">Zfcc0051</strain>
    </source>
</reference>
<dbReference type="InterPro" id="IPR050508">
    <property type="entry name" value="Methyltransf_Superfamily"/>
</dbReference>
<evidence type="ECO:0000313" key="6">
    <source>
        <dbReference type="Proteomes" id="UP000664658"/>
    </source>
</evidence>
<dbReference type="AlphaFoldDB" id="A0A8I1W6P1"/>